<reference evidence="2 3" key="1">
    <citation type="submission" date="2018-05" db="EMBL/GenBank/DDBJ databases">
        <title>Integrated omic analyses show evidence that a Ca. Accumulibacter phosphatis strain performs denitrification under micro-aerobic conditions.</title>
        <authorList>
            <person name="Camejo P.Y."/>
            <person name="Katherine M.D."/>
            <person name="Daniel N.R."/>
        </authorList>
    </citation>
    <scope>NUCLEOTIDE SEQUENCE [LARGE SCALE GENOMIC DNA]</scope>
    <source>
        <strain evidence="2">UW-LDO-IC</strain>
    </source>
</reference>
<comment type="caution">
    <text evidence="2">The sequence shown here is derived from an EMBL/GenBank/DDBJ whole genome shotgun (WGS) entry which is preliminary data.</text>
</comment>
<protein>
    <submittedName>
        <fullName evidence="2">DUF2191 domain-containing protein</fullName>
    </submittedName>
</protein>
<accession>A0A369XQ43</accession>
<evidence type="ECO:0000256" key="1">
    <source>
        <dbReference type="SAM" id="MobiDB-lite"/>
    </source>
</evidence>
<dbReference type="EMBL" id="QPGA01000002">
    <property type="protein sequence ID" value="RDE52104.1"/>
    <property type="molecule type" value="Genomic_DNA"/>
</dbReference>
<evidence type="ECO:0000313" key="3">
    <source>
        <dbReference type="Proteomes" id="UP000253831"/>
    </source>
</evidence>
<proteinExistence type="predicted"/>
<dbReference type="AlphaFoldDB" id="A0A369XQ43"/>
<name>A0A369XQ43_9PROT</name>
<evidence type="ECO:0000313" key="2">
    <source>
        <dbReference type="EMBL" id="RDE52104.1"/>
    </source>
</evidence>
<gene>
    <name evidence="2" type="ORF">DVS81_02405</name>
</gene>
<sequence length="78" mass="8628">MRTTFNLDEQLLIAARHRAVEESVSLARVIENALRESIAEPRAMRETIQLITASGPGVKPGVDLDNGRSLRQIMDDPS</sequence>
<organism evidence="2 3">
    <name type="scientific">Candidatus Accumulibacter meliphilus</name>
    <dbReference type="NCBI Taxonomy" id="2211374"/>
    <lineage>
        <taxon>Bacteria</taxon>
        <taxon>Pseudomonadati</taxon>
        <taxon>Pseudomonadota</taxon>
        <taxon>Betaproteobacteria</taxon>
        <taxon>Candidatus Accumulibacter</taxon>
    </lineage>
</organism>
<dbReference type="Proteomes" id="UP000253831">
    <property type="component" value="Unassembled WGS sequence"/>
</dbReference>
<feature type="region of interest" description="Disordered" evidence="1">
    <location>
        <begin position="55"/>
        <end position="78"/>
    </location>
</feature>